<dbReference type="OrthoDB" id="3800331at2759"/>
<proteinExistence type="predicted"/>
<accession>A0A6A6XU85</accession>
<evidence type="ECO:0000313" key="1">
    <source>
        <dbReference type="EMBL" id="KAF2800042.1"/>
    </source>
</evidence>
<dbReference type="EMBL" id="MU001754">
    <property type="protein sequence ID" value="KAF2800042.1"/>
    <property type="molecule type" value="Genomic_DNA"/>
</dbReference>
<reference evidence="1" key="1">
    <citation type="journal article" date="2020" name="Stud. Mycol.">
        <title>101 Dothideomycetes genomes: a test case for predicting lifestyles and emergence of pathogens.</title>
        <authorList>
            <person name="Haridas S."/>
            <person name="Albert R."/>
            <person name="Binder M."/>
            <person name="Bloem J."/>
            <person name="Labutti K."/>
            <person name="Salamov A."/>
            <person name="Andreopoulos B."/>
            <person name="Baker S."/>
            <person name="Barry K."/>
            <person name="Bills G."/>
            <person name="Bluhm B."/>
            <person name="Cannon C."/>
            <person name="Castanera R."/>
            <person name="Culley D."/>
            <person name="Daum C."/>
            <person name="Ezra D."/>
            <person name="Gonzalez J."/>
            <person name="Henrissat B."/>
            <person name="Kuo A."/>
            <person name="Liang C."/>
            <person name="Lipzen A."/>
            <person name="Lutzoni F."/>
            <person name="Magnuson J."/>
            <person name="Mondo S."/>
            <person name="Nolan M."/>
            <person name="Ohm R."/>
            <person name="Pangilinan J."/>
            <person name="Park H.-J."/>
            <person name="Ramirez L."/>
            <person name="Alfaro M."/>
            <person name="Sun H."/>
            <person name="Tritt A."/>
            <person name="Yoshinaga Y."/>
            <person name="Zwiers L.-H."/>
            <person name="Turgeon B."/>
            <person name="Goodwin S."/>
            <person name="Spatafora J."/>
            <person name="Crous P."/>
            <person name="Grigoriev I."/>
        </authorList>
    </citation>
    <scope>NUCLEOTIDE SEQUENCE</scope>
    <source>
        <strain evidence="1">CBS 109.77</strain>
    </source>
</reference>
<evidence type="ECO:0000313" key="2">
    <source>
        <dbReference type="Proteomes" id="UP000799757"/>
    </source>
</evidence>
<dbReference type="Proteomes" id="UP000799757">
    <property type="component" value="Unassembled WGS sequence"/>
</dbReference>
<dbReference type="AlphaFoldDB" id="A0A6A6XU85"/>
<gene>
    <name evidence="1" type="ORF">K505DRAFT_320773</name>
</gene>
<organism evidence="1 2">
    <name type="scientific">Melanomma pulvis-pyrius CBS 109.77</name>
    <dbReference type="NCBI Taxonomy" id="1314802"/>
    <lineage>
        <taxon>Eukaryota</taxon>
        <taxon>Fungi</taxon>
        <taxon>Dikarya</taxon>
        <taxon>Ascomycota</taxon>
        <taxon>Pezizomycotina</taxon>
        <taxon>Dothideomycetes</taxon>
        <taxon>Pleosporomycetidae</taxon>
        <taxon>Pleosporales</taxon>
        <taxon>Melanommataceae</taxon>
        <taxon>Melanomma</taxon>
    </lineage>
</organism>
<keyword evidence="2" id="KW-1185">Reference proteome</keyword>
<protein>
    <submittedName>
        <fullName evidence="1">Uncharacterized protein</fullName>
    </submittedName>
</protein>
<name>A0A6A6XU85_9PLEO</name>
<sequence length="393" mass="43341">MDVRDSLMEQGDRIAPSSVKGKDAMTFASRLASSAAGLAKNAVGRSSATDLTTPASIRTDTKLPYVSSSPISSNWMEDLPVRSGQTTYGYPESSHASFRSTPVEEVQDLAFKDFISSRTPFCTRLETPISALPNWTDDFRHGGSNRCAIPDSFDHAHSLPPSLESYNSTEARVVLSEGYSYAARDIDNDMVDTMEDMVIDSEIPTHIPDPSQSTYDWTAFINHYIEDGLGLENSIPVQLKSVEKGDVQGFLTGPIQSDGQALSRLKMIFDHIVQTVSSSSVQKHHSITQASCNTISQERFATIGASSTLSYLDQTSHLSVLATQHAFQQGHLTVRGQQDTRKTHLELCRRESLTADQDADEERTTLTFHCPWILCHQVSTPGCFYNSLMPMPF</sequence>